<protein>
    <submittedName>
        <fullName evidence="1">TIGR02453 family protein</fullName>
    </submittedName>
</protein>
<dbReference type="EMBL" id="FOMH01000011">
    <property type="protein sequence ID" value="SFD70172.1"/>
    <property type="molecule type" value="Genomic_DNA"/>
</dbReference>
<name>A0A1I1UH30_9FLAO</name>
<accession>A0A1I1UH30</accession>
<evidence type="ECO:0000313" key="2">
    <source>
        <dbReference type="Proteomes" id="UP000199672"/>
    </source>
</evidence>
<evidence type="ECO:0000313" key="1">
    <source>
        <dbReference type="EMBL" id="SFD70172.1"/>
    </source>
</evidence>
<organism evidence="1 2">
    <name type="scientific">Flavobacterium phragmitis</name>
    <dbReference type="NCBI Taxonomy" id="739143"/>
    <lineage>
        <taxon>Bacteria</taxon>
        <taxon>Pseudomonadati</taxon>
        <taxon>Bacteroidota</taxon>
        <taxon>Flavobacteriia</taxon>
        <taxon>Flavobacteriales</taxon>
        <taxon>Flavobacteriaceae</taxon>
        <taxon>Flavobacterium</taxon>
    </lineage>
</organism>
<dbReference type="PANTHER" id="PTHR36452">
    <property type="entry name" value="CHROMOSOME 12, WHOLE GENOME SHOTGUN SEQUENCE"/>
    <property type="match status" value="1"/>
</dbReference>
<keyword evidence="2" id="KW-1185">Reference proteome</keyword>
<dbReference type="OrthoDB" id="9794241at2"/>
<sequence length="224" mass="26103">MLAKESLQFLDDLKKNNNREWFQDNKKRYEVFKKDYHQLVGDFLNVMKPLDPSLELLEIKDCTFRINRDIRFSKDKSPYKAHLGLWLSSGAKGANRSGYYVHIEKGASFIAGGFYSPDSDELKKVRKEIAFFYDDLQEILSDKNFKKEFGSLDVNENNSLKSMPRGYEKDHPAIEFLKLKSFTASQPYDISEVTQKDFVSKMSKRLIALKPLNDFINRALDTEE</sequence>
<dbReference type="NCBIfam" id="TIGR02453">
    <property type="entry name" value="TIGR02453 family protein"/>
    <property type="match status" value="1"/>
</dbReference>
<dbReference type="InterPro" id="IPR012808">
    <property type="entry name" value="CHP02453"/>
</dbReference>
<dbReference type="AlphaFoldDB" id="A0A1I1UH30"/>
<gene>
    <name evidence="1" type="ORF">SAMN05216297_11116</name>
</gene>
<dbReference type="RefSeq" id="WP_091496359.1">
    <property type="nucleotide sequence ID" value="NZ_FOMH01000011.1"/>
</dbReference>
<dbReference type="Proteomes" id="UP000199672">
    <property type="component" value="Unassembled WGS sequence"/>
</dbReference>
<dbReference type="STRING" id="739143.SAMN05216297_11116"/>
<dbReference type="Pfam" id="PF09365">
    <property type="entry name" value="DUF2461"/>
    <property type="match status" value="1"/>
</dbReference>
<dbReference type="PANTHER" id="PTHR36452:SF1">
    <property type="entry name" value="DUF2461 DOMAIN-CONTAINING PROTEIN"/>
    <property type="match status" value="1"/>
</dbReference>
<dbReference type="PIRSF" id="PIRSF028451">
    <property type="entry name" value="UCP028451"/>
    <property type="match status" value="1"/>
</dbReference>
<dbReference type="InterPro" id="IPR015996">
    <property type="entry name" value="UCP028451"/>
</dbReference>
<proteinExistence type="predicted"/>
<reference evidence="2" key="1">
    <citation type="submission" date="2016-10" db="EMBL/GenBank/DDBJ databases">
        <authorList>
            <person name="Varghese N."/>
            <person name="Submissions S."/>
        </authorList>
    </citation>
    <scope>NUCLEOTIDE SEQUENCE [LARGE SCALE GENOMIC DNA]</scope>
    <source>
        <strain evidence="2">CGMCC 1.10370</strain>
    </source>
</reference>